<dbReference type="SMART" id="SM00360">
    <property type="entry name" value="RRM"/>
    <property type="match status" value="1"/>
</dbReference>
<name>A0A1F7HCE3_9BACT</name>
<dbReference type="PANTHER" id="PTHR48027">
    <property type="entry name" value="HETEROGENEOUS NUCLEAR RIBONUCLEOPROTEIN 87F-RELATED"/>
    <property type="match status" value="1"/>
</dbReference>
<accession>A0A1F7HCE3</accession>
<evidence type="ECO:0000313" key="3">
    <source>
        <dbReference type="EMBL" id="OGK28868.1"/>
    </source>
</evidence>
<protein>
    <recommendedName>
        <fullName evidence="2">RRM domain-containing protein</fullName>
    </recommendedName>
</protein>
<dbReference type="InterPro" id="IPR012677">
    <property type="entry name" value="Nucleotide-bd_a/b_plait_sf"/>
</dbReference>
<keyword evidence="1" id="KW-0694">RNA-binding</keyword>
<dbReference type="Proteomes" id="UP000177027">
    <property type="component" value="Unassembled WGS sequence"/>
</dbReference>
<dbReference type="GO" id="GO:0003723">
    <property type="term" value="F:RNA binding"/>
    <property type="evidence" value="ECO:0007669"/>
    <property type="project" value="UniProtKB-KW"/>
</dbReference>
<dbReference type="SUPFAM" id="SSF54928">
    <property type="entry name" value="RNA-binding domain, RBD"/>
    <property type="match status" value="1"/>
</dbReference>
<comment type="caution">
    <text evidence="3">The sequence shown here is derived from an EMBL/GenBank/DDBJ whole genome shotgun (WGS) entry which is preliminary data.</text>
</comment>
<feature type="domain" description="RRM" evidence="2">
    <location>
        <begin position="8"/>
        <end position="86"/>
    </location>
</feature>
<organism evidence="3 4">
    <name type="scientific">Candidatus Roizmanbacteria bacterium RIFCSPHIGHO2_02_FULL_40_9</name>
    <dbReference type="NCBI Taxonomy" id="1802042"/>
    <lineage>
        <taxon>Bacteria</taxon>
        <taxon>Candidatus Roizmaniibacteriota</taxon>
    </lineage>
</organism>
<dbReference type="InterPro" id="IPR000504">
    <property type="entry name" value="RRM_dom"/>
</dbReference>
<gene>
    <name evidence="3" type="ORF">A3D06_01495</name>
</gene>
<dbReference type="InterPro" id="IPR035979">
    <property type="entry name" value="RBD_domain_sf"/>
</dbReference>
<dbReference type="InterPro" id="IPR052462">
    <property type="entry name" value="SLIRP/GR-RBP-like"/>
</dbReference>
<dbReference type="Pfam" id="PF00076">
    <property type="entry name" value="RRM_1"/>
    <property type="match status" value="1"/>
</dbReference>
<reference evidence="3 4" key="1">
    <citation type="journal article" date="2016" name="Nat. Commun.">
        <title>Thousands of microbial genomes shed light on interconnected biogeochemical processes in an aquifer system.</title>
        <authorList>
            <person name="Anantharaman K."/>
            <person name="Brown C.T."/>
            <person name="Hug L.A."/>
            <person name="Sharon I."/>
            <person name="Castelle C.J."/>
            <person name="Probst A.J."/>
            <person name="Thomas B.C."/>
            <person name="Singh A."/>
            <person name="Wilkins M.J."/>
            <person name="Karaoz U."/>
            <person name="Brodie E.L."/>
            <person name="Williams K.H."/>
            <person name="Hubbard S.S."/>
            <person name="Banfield J.F."/>
        </authorList>
    </citation>
    <scope>NUCLEOTIDE SEQUENCE [LARGE SCALE GENOMIC DNA]</scope>
</reference>
<evidence type="ECO:0000256" key="1">
    <source>
        <dbReference type="ARBA" id="ARBA00022884"/>
    </source>
</evidence>
<proteinExistence type="predicted"/>
<sequence length="88" mass="9870">MQRKIEENKVFVGSLPLDLINESFKAMFAQFGKITEATIVTDRHTYQSKGFGYITFFRTGDAKKAIASMDQTIIEGKKMLVTFAKPGS</sequence>
<dbReference type="EMBL" id="MFZS01000023">
    <property type="protein sequence ID" value="OGK28868.1"/>
    <property type="molecule type" value="Genomic_DNA"/>
</dbReference>
<dbReference type="Gene3D" id="3.30.70.330">
    <property type="match status" value="1"/>
</dbReference>
<evidence type="ECO:0000259" key="2">
    <source>
        <dbReference type="PROSITE" id="PS50102"/>
    </source>
</evidence>
<evidence type="ECO:0000313" key="4">
    <source>
        <dbReference type="Proteomes" id="UP000177027"/>
    </source>
</evidence>
<dbReference type="PROSITE" id="PS50102">
    <property type="entry name" value="RRM"/>
    <property type="match status" value="1"/>
</dbReference>
<dbReference type="AlphaFoldDB" id="A0A1F7HCE3"/>